<keyword evidence="14" id="KW-0472">Membrane</keyword>
<keyword evidence="6 13" id="KW-0441">Lipid A biosynthesis</keyword>
<feature type="binding site" evidence="13">
    <location>
        <begin position="58"/>
        <end position="65"/>
    </location>
    <ligand>
        <name>ATP</name>
        <dbReference type="ChEBI" id="CHEBI:30616"/>
    </ligand>
</feature>
<gene>
    <name evidence="13" type="primary">lpxK</name>
    <name evidence="15" type="ORF">J5O05_00525</name>
</gene>
<evidence type="ECO:0000256" key="10">
    <source>
        <dbReference type="ARBA" id="ARBA00022840"/>
    </source>
</evidence>
<dbReference type="EC" id="2.7.1.130" evidence="3 13"/>
<dbReference type="GO" id="GO:0005886">
    <property type="term" value="C:plasma membrane"/>
    <property type="evidence" value="ECO:0007669"/>
    <property type="project" value="TreeGrafter"/>
</dbReference>
<evidence type="ECO:0000313" key="15">
    <source>
        <dbReference type="EMBL" id="QTH71510.1"/>
    </source>
</evidence>
<comment type="pathway">
    <text evidence="2 13">Glycolipid biosynthesis; lipid IV(A) biosynthesis; lipid IV(A) from (3R)-3-hydroxytetradecanoyl-[acyl-carrier-protein] and UDP-N-acetyl-alpha-D-glucosamine: step 6/6.</text>
</comment>
<dbReference type="HAMAP" id="MF_00409">
    <property type="entry name" value="LpxK"/>
    <property type="match status" value="1"/>
</dbReference>
<evidence type="ECO:0000256" key="6">
    <source>
        <dbReference type="ARBA" id="ARBA00022556"/>
    </source>
</evidence>
<evidence type="ECO:0000256" key="3">
    <source>
        <dbReference type="ARBA" id="ARBA00012071"/>
    </source>
</evidence>
<dbReference type="GO" id="GO:0009244">
    <property type="term" value="P:lipopolysaccharide core region biosynthetic process"/>
    <property type="evidence" value="ECO:0007669"/>
    <property type="project" value="TreeGrafter"/>
</dbReference>
<keyword evidence="14" id="KW-1133">Transmembrane helix</keyword>
<evidence type="ECO:0000256" key="14">
    <source>
        <dbReference type="SAM" id="Phobius"/>
    </source>
</evidence>
<evidence type="ECO:0000256" key="13">
    <source>
        <dbReference type="HAMAP-Rule" id="MF_00409"/>
    </source>
</evidence>
<protein>
    <recommendedName>
        <fullName evidence="4 13">Tetraacyldisaccharide 4'-kinase</fullName>
        <ecNumber evidence="3 13">2.7.1.130</ecNumber>
    </recommendedName>
    <alternativeName>
        <fullName evidence="12 13">Lipid A 4'-kinase</fullName>
    </alternativeName>
</protein>
<evidence type="ECO:0000256" key="2">
    <source>
        <dbReference type="ARBA" id="ARBA00004870"/>
    </source>
</evidence>
<proteinExistence type="inferred from homology"/>
<dbReference type="Pfam" id="PF02606">
    <property type="entry name" value="LpxK"/>
    <property type="match status" value="1"/>
</dbReference>
<dbReference type="NCBIfam" id="TIGR00682">
    <property type="entry name" value="lpxK"/>
    <property type="match status" value="1"/>
</dbReference>
<evidence type="ECO:0000256" key="8">
    <source>
        <dbReference type="ARBA" id="ARBA00022741"/>
    </source>
</evidence>
<dbReference type="InterPro" id="IPR027417">
    <property type="entry name" value="P-loop_NTPase"/>
</dbReference>
<dbReference type="RefSeq" id="WP_208843136.1">
    <property type="nucleotide sequence ID" value="NZ_CP072133.1"/>
</dbReference>
<dbReference type="EMBL" id="CP072133">
    <property type="protein sequence ID" value="QTH71510.1"/>
    <property type="molecule type" value="Genomic_DNA"/>
</dbReference>
<evidence type="ECO:0000256" key="4">
    <source>
        <dbReference type="ARBA" id="ARBA00016436"/>
    </source>
</evidence>
<comment type="function">
    <text evidence="1 13">Transfers the gamma-phosphate of ATP to the 4'-position of a tetraacyldisaccharide 1-phosphate intermediate (termed DS-1-P) to form tetraacyldisaccharide 1,4'-bis-phosphate (lipid IVA).</text>
</comment>
<dbReference type="KEGG" id="pxi:J5O05_00525"/>
<dbReference type="SUPFAM" id="SSF52540">
    <property type="entry name" value="P-loop containing nucleoside triphosphate hydrolases"/>
    <property type="match status" value="1"/>
</dbReference>
<evidence type="ECO:0000256" key="7">
    <source>
        <dbReference type="ARBA" id="ARBA00022679"/>
    </source>
</evidence>
<evidence type="ECO:0000313" key="16">
    <source>
        <dbReference type="Proteomes" id="UP000664904"/>
    </source>
</evidence>
<dbReference type="PANTHER" id="PTHR42724">
    <property type="entry name" value="TETRAACYLDISACCHARIDE 4'-KINASE"/>
    <property type="match status" value="1"/>
</dbReference>
<evidence type="ECO:0000256" key="11">
    <source>
        <dbReference type="ARBA" id="ARBA00023098"/>
    </source>
</evidence>
<dbReference type="Proteomes" id="UP000664904">
    <property type="component" value="Chromosome"/>
</dbReference>
<keyword evidence="9 13" id="KW-0418">Kinase</keyword>
<keyword evidence="14" id="KW-0812">Transmembrane</keyword>
<keyword evidence="7 13" id="KW-0808">Transferase</keyword>
<name>A0A975DHY3_9GAMM</name>
<keyword evidence="10 13" id="KW-0067">ATP-binding</keyword>
<dbReference type="GO" id="GO:0009245">
    <property type="term" value="P:lipid A biosynthetic process"/>
    <property type="evidence" value="ECO:0007669"/>
    <property type="project" value="UniProtKB-UniRule"/>
</dbReference>
<evidence type="ECO:0000256" key="12">
    <source>
        <dbReference type="ARBA" id="ARBA00029757"/>
    </source>
</evidence>
<evidence type="ECO:0000256" key="1">
    <source>
        <dbReference type="ARBA" id="ARBA00002274"/>
    </source>
</evidence>
<comment type="catalytic activity">
    <reaction evidence="13">
        <text>a lipid A disaccharide + ATP = a lipid IVA + ADP + H(+)</text>
        <dbReference type="Rhea" id="RHEA:67840"/>
        <dbReference type="ChEBI" id="CHEBI:15378"/>
        <dbReference type="ChEBI" id="CHEBI:30616"/>
        <dbReference type="ChEBI" id="CHEBI:176343"/>
        <dbReference type="ChEBI" id="CHEBI:176425"/>
        <dbReference type="ChEBI" id="CHEBI:456216"/>
        <dbReference type="EC" id="2.7.1.130"/>
    </reaction>
</comment>
<feature type="transmembrane region" description="Helical" evidence="14">
    <location>
        <begin position="12"/>
        <end position="29"/>
    </location>
</feature>
<keyword evidence="11 13" id="KW-0443">Lipid metabolism</keyword>
<comment type="similarity">
    <text evidence="13">Belongs to the LpxK family.</text>
</comment>
<dbReference type="InterPro" id="IPR003758">
    <property type="entry name" value="LpxK"/>
</dbReference>
<evidence type="ECO:0000256" key="5">
    <source>
        <dbReference type="ARBA" id="ARBA00022516"/>
    </source>
</evidence>
<dbReference type="AlphaFoldDB" id="A0A975DHY3"/>
<sequence>MSRIEQSWYKPASWLTWLLSPLTLLFYFVSQLRKLSFQLGIKKVVKHNVPIIVVGNISVGGNGKTPFVIWLTEYLKSQGKNVAIVSRGYGSKAPYYPYTLSEEDKAEQVGDEPKLLFDRLGCPIVISPDRNAAVSKLADLNIDVVISDDGLQHYQMGRDVELCIVDAKRQFGNGWLMPSGPLRERQSRLETVDLVIENGGNSAYHYTLENAGIYRVKDNVKVGHIDKAHVVSAIGNPNRFVESLTQLGTQILSMQFFEDHHPFIEKDFDKLGLGNIVMTEKDAVKCRSFAQDNWYYLKVDARANDALVNELNSILLRKGILHGV</sequence>
<keyword evidence="5 13" id="KW-0444">Lipid biosynthesis</keyword>
<accession>A0A975DHY3</accession>
<dbReference type="GO" id="GO:0005524">
    <property type="term" value="F:ATP binding"/>
    <property type="evidence" value="ECO:0007669"/>
    <property type="project" value="UniProtKB-UniRule"/>
</dbReference>
<keyword evidence="8 13" id="KW-0547">Nucleotide-binding</keyword>
<dbReference type="PANTHER" id="PTHR42724:SF1">
    <property type="entry name" value="TETRAACYLDISACCHARIDE 4'-KINASE, MITOCHONDRIAL-RELATED"/>
    <property type="match status" value="1"/>
</dbReference>
<keyword evidence="16" id="KW-1185">Reference proteome</keyword>
<evidence type="ECO:0000256" key="9">
    <source>
        <dbReference type="ARBA" id="ARBA00022777"/>
    </source>
</evidence>
<dbReference type="GO" id="GO:0009029">
    <property type="term" value="F:lipid-A 4'-kinase activity"/>
    <property type="evidence" value="ECO:0007669"/>
    <property type="project" value="UniProtKB-UniRule"/>
</dbReference>
<reference evidence="15" key="1">
    <citation type="submission" date="2021-03" db="EMBL/GenBank/DDBJ databases">
        <title>Complete Genome of Pseudoalteromonas xiamenensis STKMTI.2, a new potential marine bacterium producing anti-Vibrio compounds.</title>
        <authorList>
            <person name="Handayani D.P."/>
            <person name="Isnansetyo A."/>
            <person name="Istiqomah I."/>
            <person name="Jumina J."/>
        </authorList>
    </citation>
    <scope>NUCLEOTIDE SEQUENCE</scope>
    <source>
        <strain evidence="15">STKMTI.2</strain>
    </source>
</reference>
<organism evidence="15 16">
    <name type="scientific">Pseudoalteromonas xiamenensis</name>
    <dbReference type="NCBI Taxonomy" id="882626"/>
    <lineage>
        <taxon>Bacteria</taxon>
        <taxon>Pseudomonadati</taxon>
        <taxon>Pseudomonadota</taxon>
        <taxon>Gammaproteobacteria</taxon>
        <taxon>Alteromonadales</taxon>
        <taxon>Pseudoalteromonadaceae</taxon>
        <taxon>Pseudoalteromonas</taxon>
    </lineage>
</organism>